<accession>A0A1V4KID6</accession>
<dbReference type="Proteomes" id="UP000190648">
    <property type="component" value="Unassembled WGS sequence"/>
</dbReference>
<gene>
    <name evidence="1" type="ORF">AV530_015675</name>
</gene>
<reference evidence="1 2" key="1">
    <citation type="submission" date="2016-02" db="EMBL/GenBank/DDBJ databases">
        <title>Band-tailed pigeon sequencing and assembly.</title>
        <authorList>
            <person name="Soares A.E."/>
            <person name="Novak B.J."/>
            <person name="Rice E.S."/>
            <person name="O'Connell B."/>
            <person name="Chang D."/>
            <person name="Weber S."/>
            <person name="Shapiro B."/>
        </authorList>
    </citation>
    <scope>NUCLEOTIDE SEQUENCE [LARGE SCALE GENOMIC DNA]</scope>
    <source>
        <strain evidence="1">BTP2013</strain>
        <tissue evidence="1">Blood</tissue>
    </source>
</reference>
<keyword evidence="2" id="KW-1185">Reference proteome</keyword>
<evidence type="ECO:0000313" key="1">
    <source>
        <dbReference type="EMBL" id="OPJ84202.1"/>
    </source>
</evidence>
<organism evidence="1 2">
    <name type="scientific">Patagioenas fasciata monilis</name>
    <dbReference type="NCBI Taxonomy" id="372326"/>
    <lineage>
        <taxon>Eukaryota</taxon>
        <taxon>Metazoa</taxon>
        <taxon>Chordata</taxon>
        <taxon>Craniata</taxon>
        <taxon>Vertebrata</taxon>
        <taxon>Euteleostomi</taxon>
        <taxon>Archelosauria</taxon>
        <taxon>Archosauria</taxon>
        <taxon>Dinosauria</taxon>
        <taxon>Saurischia</taxon>
        <taxon>Theropoda</taxon>
        <taxon>Coelurosauria</taxon>
        <taxon>Aves</taxon>
        <taxon>Neognathae</taxon>
        <taxon>Neoaves</taxon>
        <taxon>Columbimorphae</taxon>
        <taxon>Columbiformes</taxon>
        <taxon>Columbidae</taxon>
        <taxon>Patagioenas</taxon>
    </lineage>
</organism>
<protein>
    <submittedName>
        <fullName evidence="1">Uncharacterized protein</fullName>
    </submittedName>
</protein>
<evidence type="ECO:0000313" key="2">
    <source>
        <dbReference type="Proteomes" id="UP000190648"/>
    </source>
</evidence>
<dbReference type="EMBL" id="LSYS01003057">
    <property type="protein sequence ID" value="OPJ84202.1"/>
    <property type="molecule type" value="Genomic_DNA"/>
</dbReference>
<dbReference type="AlphaFoldDB" id="A0A1V4KID6"/>
<sequence length="121" mass="13941">MRMILPFHINYVYCSKLSIMLISHLHRLQFHSGRECQRKLPSSRTAAPFCTPQGASVLVSWKIELSYVTEDKRERMEEVLQHWNPTNLSGQLLLLIIALSRHVRCGRRSKQAGSRQVAQVA</sequence>
<proteinExistence type="predicted"/>
<comment type="caution">
    <text evidence="1">The sequence shown here is derived from an EMBL/GenBank/DDBJ whole genome shotgun (WGS) entry which is preliminary data.</text>
</comment>
<name>A0A1V4KID6_PATFA</name>